<organism evidence="2 3">
    <name type="scientific">Taishania pollutisoli</name>
    <dbReference type="NCBI Taxonomy" id="2766479"/>
    <lineage>
        <taxon>Bacteria</taxon>
        <taxon>Pseudomonadati</taxon>
        <taxon>Bacteroidota</taxon>
        <taxon>Flavobacteriia</taxon>
        <taxon>Flavobacteriales</taxon>
        <taxon>Crocinitomicaceae</taxon>
        <taxon>Taishania</taxon>
    </lineage>
</organism>
<evidence type="ECO:0000313" key="2">
    <source>
        <dbReference type="EMBL" id="MBC9813484.1"/>
    </source>
</evidence>
<name>A0A8J6PKV7_9FLAO</name>
<dbReference type="RefSeq" id="WP_216714585.1">
    <property type="nucleotide sequence ID" value="NZ_JACVEL010000011.1"/>
</dbReference>
<gene>
    <name evidence="2" type="ORF">H9Y05_13485</name>
</gene>
<keyword evidence="3" id="KW-1185">Reference proteome</keyword>
<comment type="caution">
    <text evidence="2">The sequence shown here is derived from an EMBL/GenBank/DDBJ whole genome shotgun (WGS) entry which is preliminary data.</text>
</comment>
<dbReference type="Proteomes" id="UP000652681">
    <property type="component" value="Unassembled WGS sequence"/>
</dbReference>
<dbReference type="EMBL" id="JACVEL010000011">
    <property type="protein sequence ID" value="MBC9813484.1"/>
    <property type="molecule type" value="Genomic_DNA"/>
</dbReference>
<protein>
    <submittedName>
        <fullName evidence="2">T9SS C-terminal target domain-containing protein</fullName>
    </submittedName>
</protein>
<feature type="signal peptide" evidence="1">
    <location>
        <begin position="1"/>
        <end position="17"/>
    </location>
</feature>
<dbReference type="AlphaFoldDB" id="A0A8J6PKV7"/>
<proteinExistence type="predicted"/>
<sequence length="414" mass="46040">MKLLLPTFLLSTMQLSAQLSGCTDPLATNYNSTALVNNGSCTYTNVTLVPDPGIVLPAVMSETSGLVLFNDQLLTHNDDSDTNLYLIDYSDPVDFVTLPITGASNIDWEDVAEDEQYIYIGDFGNNVSGNRTNLRIFRILKSELMNNPVADTISFSYEAQTDFTPQSSNSTDFDCEAFIVTAGKIHLFTKEWGTKKTSVYELEKTPGTHVALYKGTLNVQGLITGATHLEEEQLVVLSGYSVILQPFVYLLYDFENDDFFSGNKRKIMLNLPYHQVEGITSEDGLMYYLSNEAFPTGNIQVDPKIMKLDLSSYLSNYLEGNPLAIKEPVANTFVQVFPNPAKEAMVIQLSEEQIGIITSVELIDGTGRTVLQQEINEQQTIISLNDAGTENEVVIVVFRNEQYEVVSTTKLRLK</sequence>
<accession>A0A8J6PKV7</accession>
<feature type="chain" id="PRO_5035146558" evidence="1">
    <location>
        <begin position="18"/>
        <end position="414"/>
    </location>
</feature>
<evidence type="ECO:0000256" key="1">
    <source>
        <dbReference type="SAM" id="SignalP"/>
    </source>
</evidence>
<evidence type="ECO:0000313" key="3">
    <source>
        <dbReference type="Proteomes" id="UP000652681"/>
    </source>
</evidence>
<reference evidence="2" key="1">
    <citation type="submission" date="2020-09" db="EMBL/GenBank/DDBJ databases">
        <title>Taishania pollutisoli gen. nov., sp. nov., Isolated from Tetrabromobisphenol A-Contaminated Soil.</title>
        <authorList>
            <person name="Chen Q."/>
        </authorList>
    </citation>
    <scope>NUCLEOTIDE SEQUENCE</scope>
    <source>
        <strain evidence="2">CZZ-1</strain>
    </source>
</reference>
<keyword evidence="1" id="KW-0732">Signal</keyword>